<dbReference type="PANTHER" id="PTHR30269:SF0">
    <property type="entry name" value="MEMBRANE TRANSPORTER PROTEIN YFCA-RELATED"/>
    <property type="match status" value="1"/>
</dbReference>
<dbReference type="InterPro" id="IPR052017">
    <property type="entry name" value="TSUP"/>
</dbReference>
<evidence type="ECO:0000313" key="10">
    <source>
        <dbReference type="Proteomes" id="UP000199064"/>
    </source>
</evidence>
<feature type="transmembrane region" description="Helical" evidence="8">
    <location>
        <begin position="78"/>
        <end position="100"/>
    </location>
</feature>
<dbReference type="InterPro" id="IPR002781">
    <property type="entry name" value="TM_pro_TauE-like"/>
</dbReference>
<keyword evidence="4 8" id="KW-1003">Cell membrane</keyword>
<comment type="similarity">
    <text evidence="2 8">Belongs to the 4-toluene sulfonate uptake permease (TSUP) (TC 2.A.102) family.</text>
</comment>
<dbReference type="Proteomes" id="UP000199064">
    <property type="component" value="Unassembled WGS sequence"/>
</dbReference>
<protein>
    <recommendedName>
        <fullName evidence="8">Probable membrane transporter protein</fullName>
    </recommendedName>
</protein>
<dbReference type="PANTHER" id="PTHR30269">
    <property type="entry name" value="TRANSMEMBRANE PROTEIN YFCA"/>
    <property type="match status" value="1"/>
</dbReference>
<dbReference type="RefSeq" id="WP_007009728.1">
    <property type="nucleotide sequence ID" value="NZ_FNSL01000001.1"/>
</dbReference>
<evidence type="ECO:0000256" key="6">
    <source>
        <dbReference type="ARBA" id="ARBA00022989"/>
    </source>
</evidence>
<feature type="transmembrane region" description="Helical" evidence="8">
    <location>
        <begin position="106"/>
        <end position="124"/>
    </location>
</feature>
<keyword evidence="3" id="KW-0813">Transport</keyword>
<sequence>MFEASLEILLLLTLAAFFAGFMDAIAGGGGLVTIPALLLAGFPPVLALGTNKLQGMFGSGAAAYAYAKAGHVRVSSQIFPAVFSFLASIAGALVATVLPADLLRGMLPFLLIAVALYFAFKPNLNDIDRAQRITPFLFGLTIAPLLGFYDGAFGPGTGSFFMLAFVGLAGQGMLKATAHTKFLNFASNVGGFAAFAAVGAIAWKVGLVMGLAQIAGARIGAAFAMKKGARIIKPLLVLVCVALAVRLLMDGDNPLLRYIGL</sequence>
<comment type="subcellular location">
    <subcellularLocation>
        <location evidence="1 8">Cell membrane</location>
        <topology evidence="1 8">Multi-pass membrane protein</topology>
    </subcellularLocation>
</comment>
<evidence type="ECO:0000256" key="8">
    <source>
        <dbReference type="RuleBase" id="RU363041"/>
    </source>
</evidence>
<evidence type="ECO:0000313" key="9">
    <source>
        <dbReference type="EMBL" id="SEB35072.1"/>
    </source>
</evidence>
<dbReference type="EMBL" id="FNSL01000001">
    <property type="protein sequence ID" value="SEB35072.1"/>
    <property type="molecule type" value="Genomic_DNA"/>
</dbReference>
<keyword evidence="10" id="KW-1185">Reference proteome</keyword>
<reference evidence="10" key="1">
    <citation type="submission" date="2016-10" db="EMBL/GenBank/DDBJ databases">
        <authorList>
            <person name="Varghese N."/>
            <person name="Submissions S."/>
        </authorList>
    </citation>
    <scope>NUCLEOTIDE SEQUENCE [LARGE SCALE GENOMIC DNA]</scope>
    <source>
        <strain evidence="10">ES.061</strain>
    </source>
</reference>
<evidence type="ECO:0000256" key="7">
    <source>
        <dbReference type="ARBA" id="ARBA00023136"/>
    </source>
</evidence>
<dbReference type="AlphaFoldDB" id="A0A1H4IPD9"/>
<organism evidence="9 10">
    <name type="scientific">Nitratireductor aquibiodomus</name>
    <dbReference type="NCBI Taxonomy" id="204799"/>
    <lineage>
        <taxon>Bacteria</taxon>
        <taxon>Pseudomonadati</taxon>
        <taxon>Pseudomonadota</taxon>
        <taxon>Alphaproteobacteria</taxon>
        <taxon>Hyphomicrobiales</taxon>
        <taxon>Phyllobacteriaceae</taxon>
        <taxon>Nitratireductor</taxon>
    </lineage>
</organism>
<accession>A0A1H4IPD9</accession>
<gene>
    <name evidence="9" type="ORF">SAMN05216452_0187</name>
</gene>
<evidence type="ECO:0000256" key="5">
    <source>
        <dbReference type="ARBA" id="ARBA00022692"/>
    </source>
</evidence>
<name>A0A1H4IPD9_9HYPH</name>
<keyword evidence="6 8" id="KW-1133">Transmembrane helix</keyword>
<evidence type="ECO:0000256" key="3">
    <source>
        <dbReference type="ARBA" id="ARBA00022448"/>
    </source>
</evidence>
<feature type="transmembrane region" description="Helical" evidence="8">
    <location>
        <begin position="136"/>
        <end position="169"/>
    </location>
</feature>
<dbReference type="GO" id="GO:0005886">
    <property type="term" value="C:plasma membrane"/>
    <property type="evidence" value="ECO:0007669"/>
    <property type="project" value="UniProtKB-SubCell"/>
</dbReference>
<dbReference type="Pfam" id="PF01925">
    <property type="entry name" value="TauE"/>
    <property type="match status" value="1"/>
</dbReference>
<proteinExistence type="inferred from homology"/>
<evidence type="ECO:0000256" key="4">
    <source>
        <dbReference type="ARBA" id="ARBA00022475"/>
    </source>
</evidence>
<keyword evidence="7 8" id="KW-0472">Membrane</keyword>
<keyword evidence="5 8" id="KW-0812">Transmembrane</keyword>
<feature type="transmembrane region" description="Helical" evidence="8">
    <location>
        <begin position="189"/>
        <end position="211"/>
    </location>
</feature>
<evidence type="ECO:0000256" key="2">
    <source>
        <dbReference type="ARBA" id="ARBA00009142"/>
    </source>
</evidence>
<evidence type="ECO:0000256" key="1">
    <source>
        <dbReference type="ARBA" id="ARBA00004651"/>
    </source>
</evidence>
<feature type="transmembrane region" description="Helical" evidence="8">
    <location>
        <begin position="231"/>
        <end position="249"/>
    </location>
</feature>